<comment type="similarity">
    <text evidence="1 2">Belongs to the phospholipid scramblase family.</text>
</comment>
<name>A0A7H9AZ28_ZYGMR</name>
<dbReference type="GeneID" id="59235124"/>
<accession>A0A7H9AZ28</accession>
<dbReference type="RefSeq" id="XP_037143191.1">
    <property type="nucleotide sequence ID" value="XM_037287296.1"/>
</dbReference>
<dbReference type="PANTHER" id="PTHR23248:SF9">
    <property type="entry name" value="PHOSPHOLIPID SCRAMBLASE"/>
    <property type="match status" value="1"/>
</dbReference>
<evidence type="ECO:0000313" key="3">
    <source>
        <dbReference type="EMBL" id="QLG71463.1"/>
    </source>
</evidence>
<evidence type="ECO:0000313" key="4">
    <source>
        <dbReference type="Proteomes" id="UP000509704"/>
    </source>
</evidence>
<evidence type="ECO:0000256" key="2">
    <source>
        <dbReference type="RuleBase" id="RU363116"/>
    </source>
</evidence>
<evidence type="ECO:0000256" key="1">
    <source>
        <dbReference type="ARBA" id="ARBA00005350"/>
    </source>
</evidence>
<proteinExistence type="inferred from homology"/>
<dbReference type="OrthoDB" id="191150at2759"/>
<dbReference type="Pfam" id="PF03803">
    <property type="entry name" value="Scramblase"/>
    <property type="match status" value="2"/>
</dbReference>
<dbReference type="InterPro" id="IPR005552">
    <property type="entry name" value="Scramblase"/>
</dbReference>
<sequence>MSLTGTIKRSLSSFTHNAVKNGAFRRLAAKKAQPTRIVRPWESPENSNTETTFIQPHHPIATRILNEPTIIVERQLEMMNVFLGFEQANKYAILDVMGNRIGYMQERDFSFMKSIMRQVYRLHRPFTVDVFDNWGNVILTIKRPFSWINSHIKAFLPPVTTVEQNYLESPAKSSAVSSKTFGGSSGVPIPQVIGESASEGILVGESIQNWHLWRRRYELFQREKGSDGSFSEFGQIDAPFLSFDFPVSDEKGKIIAGVDRNWVGLGREMFTDTGVYIVRFDSSQSFDGVHPPEVIGDSVLNLDQRAVLLANALSIDFDYFSRHSGHGGGLLSFGSYDD</sequence>
<keyword evidence="4" id="KW-1185">Reference proteome</keyword>
<reference evidence="3 4" key="1">
    <citation type="submission" date="2020-07" db="EMBL/GenBank/DDBJ databases">
        <title>The yeast mating-type switching endonuclease HO is a domesticated member of an unorthodox homing genetic element family.</title>
        <authorList>
            <person name="Coughlan A.Y."/>
            <person name="Lombardi L."/>
            <person name="Braun-Galleani S."/>
            <person name="Martos A.R."/>
            <person name="Galeote V."/>
            <person name="Bigey F."/>
            <person name="Dequin S."/>
            <person name="Byrne K.P."/>
            <person name="Wolfe K.H."/>
        </authorList>
    </citation>
    <scope>NUCLEOTIDE SEQUENCE [LARGE SCALE GENOMIC DNA]</scope>
    <source>
        <strain evidence="3 4">NRRL Y-6702</strain>
    </source>
</reference>
<dbReference type="EMBL" id="CP058605">
    <property type="protein sequence ID" value="QLG71463.1"/>
    <property type="molecule type" value="Genomic_DNA"/>
</dbReference>
<protein>
    <recommendedName>
        <fullName evidence="2">Phospholipid scramblase</fullName>
    </recommendedName>
</protein>
<dbReference type="GO" id="GO:0017128">
    <property type="term" value="F:phospholipid scramblase activity"/>
    <property type="evidence" value="ECO:0007669"/>
    <property type="project" value="InterPro"/>
</dbReference>
<dbReference type="AlphaFoldDB" id="A0A7H9AZ28"/>
<organism evidence="3 4">
    <name type="scientific">Zygotorulaspora mrakii</name>
    <name type="common">Zygosaccharomyces mrakii</name>
    <dbReference type="NCBI Taxonomy" id="42260"/>
    <lineage>
        <taxon>Eukaryota</taxon>
        <taxon>Fungi</taxon>
        <taxon>Dikarya</taxon>
        <taxon>Ascomycota</taxon>
        <taxon>Saccharomycotina</taxon>
        <taxon>Saccharomycetes</taxon>
        <taxon>Saccharomycetales</taxon>
        <taxon>Saccharomycetaceae</taxon>
        <taxon>Zygotorulaspora</taxon>
    </lineage>
</organism>
<dbReference type="Proteomes" id="UP000509704">
    <property type="component" value="Chromosome 2"/>
</dbReference>
<dbReference type="KEGG" id="zmk:HG535_0B05050"/>
<dbReference type="GO" id="GO:0005886">
    <property type="term" value="C:plasma membrane"/>
    <property type="evidence" value="ECO:0007669"/>
    <property type="project" value="TreeGrafter"/>
</dbReference>
<gene>
    <name evidence="3" type="ORF">HG535_0B05050</name>
</gene>
<dbReference type="PANTHER" id="PTHR23248">
    <property type="entry name" value="PHOSPHOLIPID SCRAMBLASE-RELATED"/>
    <property type="match status" value="1"/>
</dbReference>